<comment type="caution">
    <text evidence="12">The sequence shown here is derived from an EMBL/GenBank/DDBJ whole genome shotgun (WGS) entry which is preliminary data.</text>
</comment>
<dbReference type="SUPFAM" id="SSF90123">
    <property type="entry name" value="ABC transporter transmembrane region"/>
    <property type="match status" value="1"/>
</dbReference>
<dbReference type="InterPro" id="IPR003593">
    <property type="entry name" value="AAA+_ATPase"/>
</dbReference>
<dbReference type="OrthoDB" id="9806127at2"/>
<reference evidence="13" key="1">
    <citation type="submission" date="2016-09" db="EMBL/GenBank/DDBJ databases">
        <authorList>
            <person name="Greninger A.L."/>
            <person name="Jerome K.R."/>
            <person name="Mcnair B."/>
            <person name="Wallis C."/>
            <person name="Fang F."/>
        </authorList>
    </citation>
    <scope>NUCLEOTIDE SEQUENCE [LARGE SCALE GENOMIC DNA]</scope>
    <source>
        <strain evidence="13">M7</strain>
    </source>
</reference>
<keyword evidence="2" id="KW-0813">Transport</keyword>
<dbReference type="Proteomes" id="UP000094243">
    <property type="component" value="Unassembled WGS sequence"/>
</dbReference>
<feature type="transmembrane region" description="Helical" evidence="9">
    <location>
        <begin position="240"/>
        <end position="259"/>
    </location>
</feature>
<name>A0A1E3RX61_9MYCO</name>
<dbReference type="GO" id="GO:0005886">
    <property type="term" value="C:plasma membrane"/>
    <property type="evidence" value="ECO:0007669"/>
    <property type="project" value="UniProtKB-SubCell"/>
</dbReference>
<keyword evidence="6 12" id="KW-0067">ATP-binding</keyword>
<dbReference type="RefSeq" id="WP_069404856.1">
    <property type="nucleotide sequence ID" value="NZ_MIGZ01000038.1"/>
</dbReference>
<evidence type="ECO:0000256" key="6">
    <source>
        <dbReference type="ARBA" id="ARBA00022840"/>
    </source>
</evidence>
<evidence type="ECO:0000313" key="12">
    <source>
        <dbReference type="EMBL" id="ODQ94513.1"/>
    </source>
</evidence>
<evidence type="ECO:0000256" key="4">
    <source>
        <dbReference type="ARBA" id="ARBA00022692"/>
    </source>
</evidence>
<dbReference type="FunFam" id="3.40.50.300:FF:000854">
    <property type="entry name" value="Multidrug ABC transporter ATP-binding protein"/>
    <property type="match status" value="1"/>
</dbReference>
<dbReference type="FunFam" id="1.20.1560.10:FF:000040">
    <property type="entry name" value="Multidrug ABC transporter ATP-binding protein"/>
    <property type="match status" value="1"/>
</dbReference>
<dbReference type="Gene3D" id="3.40.50.300">
    <property type="entry name" value="P-loop containing nucleotide triphosphate hydrolases"/>
    <property type="match status" value="1"/>
</dbReference>
<dbReference type="PROSITE" id="PS50893">
    <property type="entry name" value="ABC_TRANSPORTER_2"/>
    <property type="match status" value="1"/>
</dbReference>
<dbReference type="Gene3D" id="1.20.1560.10">
    <property type="entry name" value="ABC transporter type 1, transmembrane domain"/>
    <property type="match status" value="1"/>
</dbReference>
<dbReference type="Pfam" id="PF00005">
    <property type="entry name" value="ABC_tran"/>
    <property type="match status" value="1"/>
</dbReference>
<feature type="transmembrane region" description="Helical" evidence="9">
    <location>
        <begin position="127"/>
        <end position="151"/>
    </location>
</feature>
<feature type="transmembrane region" description="Helical" evidence="9">
    <location>
        <begin position="157"/>
        <end position="176"/>
    </location>
</feature>
<accession>A0A1E3RX61</accession>
<proteinExistence type="predicted"/>
<dbReference type="InterPro" id="IPR011527">
    <property type="entry name" value="ABC1_TM_dom"/>
</dbReference>
<feature type="domain" description="ABC transmembrane type-1" evidence="11">
    <location>
        <begin position="18"/>
        <end position="300"/>
    </location>
</feature>
<evidence type="ECO:0000259" key="10">
    <source>
        <dbReference type="PROSITE" id="PS50893"/>
    </source>
</evidence>
<keyword evidence="8 9" id="KW-0472">Membrane</keyword>
<dbReference type="PANTHER" id="PTHR43394">
    <property type="entry name" value="ATP-DEPENDENT PERMEASE MDL1, MITOCHONDRIAL"/>
    <property type="match status" value="1"/>
</dbReference>
<keyword evidence="13" id="KW-1185">Reference proteome</keyword>
<keyword evidence="3" id="KW-1003">Cell membrane</keyword>
<evidence type="ECO:0000259" key="11">
    <source>
        <dbReference type="PROSITE" id="PS50929"/>
    </source>
</evidence>
<dbReference type="PROSITE" id="PS00211">
    <property type="entry name" value="ABC_TRANSPORTER_1"/>
    <property type="match status" value="1"/>
</dbReference>
<dbReference type="CDD" id="cd18548">
    <property type="entry name" value="ABC_6TM_Tm287_like"/>
    <property type="match status" value="1"/>
</dbReference>
<evidence type="ECO:0000256" key="7">
    <source>
        <dbReference type="ARBA" id="ARBA00022989"/>
    </source>
</evidence>
<evidence type="ECO:0000256" key="9">
    <source>
        <dbReference type="SAM" id="Phobius"/>
    </source>
</evidence>
<sequence length="583" mass="62695">MLWALLRQYARPYRRLLVVVAVLQLISTLASLYLPTVNAAIIDDGVAKGDLTTIVELGGVMLAVTGLQAVCAVGAVFFGSRAGMGFGRDLRSAMFHHVTGFSAEETARFGAPSLLTRTTNDVQQIQVLVQLTCTMLITAPIMSIGGIVMAVHLDVGLSWLLAVAVPVLALANYWIVSRLLPIFRRIQRQIDGINRVMRDQLAGIRVIRAFAREGFERNRFAQANEALTDTALDAARWQALMLPVTTLVINVSSVALIWFGGLRIDAGQMQVGALIAFLSYFMQILMAVLLATFILVIIPRASVCAERITEVLSTEPQITSPPHPVRPAAVDGEIHLQAATFKYPGAERPVLQDVSLTARPGTTTAVVGSTGSGKSTLLALICRMYDVTSGSVHIDGVDVRDYDTEQLWSNIGLVPQRGYLFSGTVADNLQMGAPPGQVATEDEMWEALRVAGADDFVRASPDGLAMRVAQGGINFSGGQRQRLAIARAVVRRPAIYLFDDAFSALDVHTDLRVRSALRDVSADATVLIVSQRISTVAQADQIVVIDDGRVVGVGTHETLLARCAEYAQFADSQAMGAAVGGEQ</sequence>
<feature type="transmembrane region" description="Helical" evidence="9">
    <location>
        <begin position="55"/>
        <end position="78"/>
    </location>
</feature>
<dbReference type="GO" id="GO:0015421">
    <property type="term" value="F:ABC-type oligopeptide transporter activity"/>
    <property type="evidence" value="ECO:0007669"/>
    <property type="project" value="TreeGrafter"/>
</dbReference>
<feature type="transmembrane region" description="Helical" evidence="9">
    <location>
        <begin position="271"/>
        <end position="298"/>
    </location>
</feature>
<dbReference type="PROSITE" id="PS50929">
    <property type="entry name" value="ABC_TM1F"/>
    <property type="match status" value="1"/>
</dbReference>
<keyword evidence="7 9" id="KW-1133">Transmembrane helix</keyword>
<evidence type="ECO:0000256" key="8">
    <source>
        <dbReference type="ARBA" id="ARBA00023136"/>
    </source>
</evidence>
<organism evidence="12 13">
    <name type="scientific">Mycolicibacterium holsaticum</name>
    <dbReference type="NCBI Taxonomy" id="152142"/>
    <lineage>
        <taxon>Bacteria</taxon>
        <taxon>Bacillati</taxon>
        <taxon>Actinomycetota</taxon>
        <taxon>Actinomycetes</taxon>
        <taxon>Mycobacteriales</taxon>
        <taxon>Mycobacteriaceae</taxon>
        <taxon>Mycolicibacterium</taxon>
    </lineage>
</organism>
<dbReference type="PANTHER" id="PTHR43394:SF1">
    <property type="entry name" value="ATP-BINDING CASSETTE SUB-FAMILY B MEMBER 10, MITOCHONDRIAL"/>
    <property type="match status" value="1"/>
</dbReference>
<dbReference type="GO" id="GO:0005524">
    <property type="term" value="F:ATP binding"/>
    <property type="evidence" value="ECO:0007669"/>
    <property type="project" value="UniProtKB-KW"/>
</dbReference>
<evidence type="ECO:0000313" key="13">
    <source>
        <dbReference type="Proteomes" id="UP000094243"/>
    </source>
</evidence>
<evidence type="ECO:0000256" key="5">
    <source>
        <dbReference type="ARBA" id="ARBA00022741"/>
    </source>
</evidence>
<protein>
    <submittedName>
        <fullName evidence="12">ABC transporter ATP-binding protein</fullName>
    </submittedName>
</protein>
<dbReference type="GO" id="GO:0016887">
    <property type="term" value="F:ATP hydrolysis activity"/>
    <property type="evidence" value="ECO:0007669"/>
    <property type="project" value="InterPro"/>
</dbReference>
<keyword evidence="4 9" id="KW-0812">Transmembrane</keyword>
<evidence type="ECO:0000256" key="1">
    <source>
        <dbReference type="ARBA" id="ARBA00004651"/>
    </source>
</evidence>
<dbReference type="InterPro" id="IPR036640">
    <property type="entry name" value="ABC1_TM_sf"/>
</dbReference>
<dbReference type="InterPro" id="IPR039421">
    <property type="entry name" value="Type_1_exporter"/>
</dbReference>
<keyword evidence="5" id="KW-0547">Nucleotide-binding</keyword>
<dbReference type="InterPro" id="IPR003439">
    <property type="entry name" value="ABC_transporter-like_ATP-bd"/>
</dbReference>
<dbReference type="Pfam" id="PF00664">
    <property type="entry name" value="ABC_membrane"/>
    <property type="match status" value="1"/>
</dbReference>
<dbReference type="AlphaFoldDB" id="A0A1E3RX61"/>
<comment type="subcellular location">
    <subcellularLocation>
        <location evidence="1">Cell membrane</location>
        <topology evidence="1">Multi-pass membrane protein</topology>
    </subcellularLocation>
</comment>
<evidence type="ECO:0000256" key="3">
    <source>
        <dbReference type="ARBA" id="ARBA00022475"/>
    </source>
</evidence>
<gene>
    <name evidence="12" type="ORF">BHQ17_08920</name>
</gene>
<evidence type="ECO:0000256" key="2">
    <source>
        <dbReference type="ARBA" id="ARBA00022448"/>
    </source>
</evidence>
<dbReference type="InterPro" id="IPR027417">
    <property type="entry name" value="P-loop_NTPase"/>
</dbReference>
<dbReference type="EMBL" id="MIGZ01000038">
    <property type="protein sequence ID" value="ODQ94513.1"/>
    <property type="molecule type" value="Genomic_DNA"/>
</dbReference>
<dbReference type="SUPFAM" id="SSF52540">
    <property type="entry name" value="P-loop containing nucleoside triphosphate hydrolases"/>
    <property type="match status" value="1"/>
</dbReference>
<feature type="domain" description="ABC transporter" evidence="10">
    <location>
        <begin position="334"/>
        <end position="572"/>
    </location>
</feature>
<dbReference type="SMART" id="SM00382">
    <property type="entry name" value="AAA"/>
    <property type="match status" value="1"/>
</dbReference>
<dbReference type="InterPro" id="IPR017871">
    <property type="entry name" value="ABC_transporter-like_CS"/>
</dbReference>